<keyword evidence="2" id="KW-1185">Reference proteome</keyword>
<sequence length="172" mass="18875">MLVACFNMFTQPSHCCCCFDLRTGTLILATLGVLANLGYVVAFILAASHSGISPAFLYTSASLTFICFLLNLWFLVGAAKRNHGAVRYFGIFILFQILLVTVNSITKLMDSLELRKNLCPAGNSSQQCKAMTPTALIASNVIGMVIFYLINFHFYFSVKGYARQIKSQDGAC</sequence>
<reference evidence="1" key="1">
    <citation type="submission" date="2022-04" db="EMBL/GenBank/DDBJ databases">
        <title>Genome of the entomopathogenic fungus Entomophthora muscae.</title>
        <authorList>
            <person name="Elya C."/>
            <person name="Lovett B.R."/>
            <person name="Lee E."/>
            <person name="Macias A.M."/>
            <person name="Hajek A.E."/>
            <person name="De Bivort B.L."/>
            <person name="Kasson M.T."/>
            <person name="De Fine Licht H.H."/>
            <person name="Stajich J.E."/>
        </authorList>
    </citation>
    <scope>NUCLEOTIDE SEQUENCE</scope>
    <source>
        <strain evidence="1">Berkeley</strain>
    </source>
</reference>
<gene>
    <name evidence="1" type="ORF">DSO57_1016917</name>
</gene>
<dbReference type="EMBL" id="QTSX02004330">
    <property type="protein sequence ID" value="KAJ9065685.1"/>
    <property type="molecule type" value="Genomic_DNA"/>
</dbReference>
<proteinExistence type="predicted"/>
<accession>A0ACC2STS9</accession>
<protein>
    <submittedName>
        <fullName evidence="1">Uncharacterized protein</fullName>
    </submittedName>
</protein>
<dbReference type="Proteomes" id="UP001165960">
    <property type="component" value="Unassembled WGS sequence"/>
</dbReference>
<name>A0ACC2STS9_9FUNG</name>
<organism evidence="1 2">
    <name type="scientific">Entomophthora muscae</name>
    <dbReference type="NCBI Taxonomy" id="34485"/>
    <lineage>
        <taxon>Eukaryota</taxon>
        <taxon>Fungi</taxon>
        <taxon>Fungi incertae sedis</taxon>
        <taxon>Zoopagomycota</taxon>
        <taxon>Entomophthoromycotina</taxon>
        <taxon>Entomophthoromycetes</taxon>
        <taxon>Entomophthorales</taxon>
        <taxon>Entomophthoraceae</taxon>
        <taxon>Entomophthora</taxon>
    </lineage>
</organism>
<evidence type="ECO:0000313" key="2">
    <source>
        <dbReference type="Proteomes" id="UP001165960"/>
    </source>
</evidence>
<comment type="caution">
    <text evidence="1">The sequence shown here is derived from an EMBL/GenBank/DDBJ whole genome shotgun (WGS) entry which is preliminary data.</text>
</comment>
<evidence type="ECO:0000313" key="1">
    <source>
        <dbReference type="EMBL" id="KAJ9065685.1"/>
    </source>
</evidence>